<gene>
    <name evidence="1" type="ORF">Indivirus_1_208</name>
</gene>
<organism evidence="1">
    <name type="scientific">Indivirus ILV1</name>
    <dbReference type="NCBI Taxonomy" id="1977633"/>
    <lineage>
        <taxon>Viruses</taxon>
        <taxon>Varidnaviria</taxon>
        <taxon>Bamfordvirae</taxon>
        <taxon>Nucleocytoviricota</taxon>
        <taxon>Megaviricetes</taxon>
        <taxon>Imitervirales</taxon>
        <taxon>Mimiviridae</taxon>
        <taxon>Klosneuvirinae</taxon>
        <taxon>Indivirus</taxon>
    </lineage>
</organism>
<proteinExistence type="predicted"/>
<dbReference type="EMBL" id="KY684085">
    <property type="protein sequence ID" value="ARF09585.1"/>
    <property type="molecule type" value="Genomic_DNA"/>
</dbReference>
<protein>
    <submittedName>
        <fullName evidence="1">Uncharacterized protein</fullName>
    </submittedName>
</protein>
<name>A0A1V0SCZ3_9VIRU</name>
<accession>A0A1V0SCZ3</accession>
<evidence type="ECO:0000313" key="1">
    <source>
        <dbReference type="EMBL" id="ARF09585.1"/>
    </source>
</evidence>
<sequence length="638" mass="76190">MYQKKYLKYKNKYLNLRAELQTNQIGGVIELDDSLKKFIKKSLELFKKAEARKDKIFLKIEVPYITSFILFVNNNNYSEDKFNEFKENKNWDLFIKIKNIFFQYGNDLADWVMKIYEDDSKVTIRNINEQLETLIINFNWLKENNKLENFSKDIKEYGFHELYITLKNLKLTSALNERNNIENKNFKLMINKFREYKVLFGPSGLKLYTIEYKNVIKNIIFFYDIHVEPKKECDIPCISDKSKCIWINDFFQNLYLNSTVCIDHFQETIRFLQIPKTDQKTQETAHDRIVKFTGEAEEQFIKDSRGLVKTMGTFYDCFGPYKEKCQKYKRTRFHNIEFRRFFDKKYDFNPYTFNDSIFKIPIEYWLKINNSEEIEGHTFFYKLDDNMRQYISNLNKYEDIISNILLGDMNGLSKSINMLFEPFFKIKKYEKFRTVYEPNVLENSIYMKLSKQLKPLDDNLKGKLKKFIKETYNAGIKGNNSIKSIISEIQELDKKISEEKIAPIDLNKKIYYLLMTMHLYFGSLILDMYTMPRLLKSIFVYKDSNTIILYAGAAHVSRYDELLTSINDKSILNYIFSKKPDDIKIDSIVEIPYGKETACIDLQSYNREWSIVMDKLDSLSNKNDLCAFKTILDLEYEQ</sequence>
<reference evidence="1" key="1">
    <citation type="journal article" date="2017" name="Science">
        <title>Giant viruses with an expanded complement of translation system components.</title>
        <authorList>
            <person name="Schulz F."/>
            <person name="Yutin N."/>
            <person name="Ivanova N.N."/>
            <person name="Ortega D.R."/>
            <person name="Lee T.K."/>
            <person name="Vierheilig J."/>
            <person name="Daims H."/>
            <person name="Horn M."/>
            <person name="Wagner M."/>
            <person name="Jensen G.J."/>
            <person name="Kyrpides N.C."/>
            <person name="Koonin E.V."/>
            <person name="Woyke T."/>
        </authorList>
    </citation>
    <scope>NUCLEOTIDE SEQUENCE</scope>
    <source>
        <strain evidence="1">ILV1</strain>
    </source>
</reference>